<dbReference type="Proteomes" id="UP000290289">
    <property type="component" value="Chromosome 10"/>
</dbReference>
<evidence type="ECO:0000313" key="1">
    <source>
        <dbReference type="EMBL" id="RXH88136.1"/>
    </source>
</evidence>
<sequence>MTIAYSTHKSIDHMTKKITSKSFLTKDITRSLSDKHINDEDRCLSNKFTLNINCIYGEN</sequence>
<organism evidence="1 2">
    <name type="scientific">Malus domestica</name>
    <name type="common">Apple</name>
    <name type="synonym">Pyrus malus</name>
    <dbReference type="NCBI Taxonomy" id="3750"/>
    <lineage>
        <taxon>Eukaryota</taxon>
        <taxon>Viridiplantae</taxon>
        <taxon>Streptophyta</taxon>
        <taxon>Embryophyta</taxon>
        <taxon>Tracheophyta</taxon>
        <taxon>Spermatophyta</taxon>
        <taxon>Magnoliopsida</taxon>
        <taxon>eudicotyledons</taxon>
        <taxon>Gunneridae</taxon>
        <taxon>Pentapetalae</taxon>
        <taxon>rosids</taxon>
        <taxon>fabids</taxon>
        <taxon>Rosales</taxon>
        <taxon>Rosaceae</taxon>
        <taxon>Amygdaloideae</taxon>
        <taxon>Maleae</taxon>
        <taxon>Malus</taxon>
    </lineage>
</organism>
<proteinExistence type="predicted"/>
<reference evidence="1 2" key="1">
    <citation type="submission" date="2018-10" db="EMBL/GenBank/DDBJ databases">
        <title>A high-quality apple genome assembly.</title>
        <authorList>
            <person name="Hu J."/>
        </authorList>
    </citation>
    <scope>NUCLEOTIDE SEQUENCE [LARGE SCALE GENOMIC DNA]</scope>
    <source>
        <strain evidence="2">cv. HFTH1</strain>
        <tissue evidence="1">Young leaf</tissue>
    </source>
</reference>
<comment type="caution">
    <text evidence="1">The sequence shown here is derived from an EMBL/GenBank/DDBJ whole genome shotgun (WGS) entry which is preliminary data.</text>
</comment>
<protein>
    <submittedName>
        <fullName evidence="1">Uncharacterized protein</fullName>
    </submittedName>
</protein>
<dbReference type="EMBL" id="RDQH01000336">
    <property type="protein sequence ID" value="RXH88136.1"/>
    <property type="molecule type" value="Genomic_DNA"/>
</dbReference>
<name>A0A498IYF6_MALDO</name>
<keyword evidence="2" id="KW-1185">Reference proteome</keyword>
<dbReference type="AlphaFoldDB" id="A0A498IYF6"/>
<evidence type="ECO:0000313" key="2">
    <source>
        <dbReference type="Proteomes" id="UP000290289"/>
    </source>
</evidence>
<gene>
    <name evidence="1" type="ORF">DVH24_042207</name>
</gene>
<accession>A0A498IYF6</accession>